<sequence length="95" mass="9332">MSGFEVDPGVLDGISSRLQNASADVDALGKAVPGPPDAGDGGPAVTGILAHLVENASALVLGLAGAGDDITETNKTYQAQDAAAGYELHKTSGGK</sequence>
<dbReference type="RefSeq" id="WP_344678677.1">
    <property type="nucleotide sequence ID" value="NZ_BAAAUX010000007.1"/>
</dbReference>
<reference evidence="1 2" key="1">
    <citation type="journal article" date="2019" name="Int. J. Syst. Evol. Microbiol.">
        <title>The Global Catalogue of Microorganisms (GCM) 10K type strain sequencing project: providing services to taxonomists for standard genome sequencing and annotation.</title>
        <authorList>
            <consortium name="The Broad Institute Genomics Platform"/>
            <consortium name="The Broad Institute Genome Sequencing Center for Infectious Disease"/>
            <person name="Wu L."/>
            <person name="Ma J."/>
        </authorList>
    </citation>
    <scope>NUCLEOTIDE SEQUENCE [LARGE SCALE GENOMIC DNA]</scope>
    <source>
        <strain evidence="1 2">JCM 9383</strain>
    </source>
</reference>
<name>A0ABN3V785_9PSEU</name>
<evidence type="ECO:0008006" key="3">
    <source>
        <dbReference type="Google" id="ProtNLM"/>
    </source>
</evidence>
<accession>A0ABN3V785</accession>
<evidence type="ECO:0000313" key="2">
    <source>
        <dbReference type="Proteomes" id="UP001500979"/>
    </source>
</evidence>
<protein>
    <recommendedName>
        <fullName evidence="3">Excreted virulence factor EspC (Type VII ESX diderm)</fullName>
    </recommendedName>
</protein>
<gene>
    <name evidence="1" type="ORF">GCM10010470_14580</name>
</gene>
<evidence type="ECO:0000313" key="1">
    <source>
        <dbReference type="EMBL" id="GAA2781724.1"/>
    </source>
</evidence>
<dbReference type="SUPFAM" id="SSF140453">
    <property type="entry name" value="EsxAB dimer-like"/>
    <property type="match status" value="1"/>
</dbReference>
<proteinExistence type="predicted"/>
<dbReference type="InterPro" id="IPR036689">
    <property type="entry name" value="ESAT-6-like_sf"/>
</dbReference>
<organism evidence="1 2">
    <name type="scientific">Saccharopolyspora taberi</name>
    <dbReference type="NCBI Taxonomy" id="60895"/>
    <lineage>
        <taxon>Bacteria</taxon>
        <taxon>Bacillati</taxon>
        <taxon>Actinomycetota</taxon>
        <taxon>Actinomycetes</taxon>
        <taxon>Pseudonocardiales</taxon>
        <taxon>Pseudonocardiaceae</taxon>
        <taxon>Saccharopolyspora</taxon>
    </lineage>
</organism>
<dbReference type="EMBL" id="BAAAUX010000007">
    <property type="protein sequence ID" value="GAA2781724.1"/>
    <property type="molecule type" value="Genomic_DNA"/>
</dbReference>
<keyword evidence="2" id="KW-1185">Reference proteome</keyword>
<dbReference type="Proteomes" id="UP001500979">
    <property type="component" value="Unassembled WGS sequence"/>
</dbReference>
<comment type="caution">
    <text evidence="1">The sequence shown here is derived from an EMBL/GenBank/DDBJ whole genome shotgun (WGS) entry which is preliminary data.</text>
</comment>